<dbReference type="PANTHER" id="PTHR43615:SF1">
    <property type="entry name" value="PPDK_N DOMAIN-CONTAINING PROTEIN"/>
    <property type="match status" value="1"/>
</dbReference>
<dbReference type="Proteomes" id="UP000635565">
    <property type="component" value="Unassembled WGS sequence"/>
</dbReference>
<evidence type="ECO:0000313" key="3">
    <source>
        <dbReference type="EMBL" id="GHO84111.1"/>
    </source>
</evidence>
<feature type="domain" description="PEP-utilising enzyme mobile" evidence="2">
    <location>
        <begin position="54"/>
        <end position="124"/>
    </location>
</feature>
<accession>A0ABQ3VEH5</accession>
<evidence type="ECO:0000259" key="2">
    <source>
        <dbReference type="Pfam" id="PF00391"/>
    </source>
</evidence>
<dbReference type="Gene3D" id="3.50.30.10">
    <property type="entry name" value="Phosphohistidine domain"/>
    <property type="match status" value="1"/>
</dbReference>
<evidence type="ECO:0000313" key="4">
    <source>
        <dbReference type="Proteomes" id="UP000635565"/>
    </source>
</evidence>
<dbReference type="SUPFAM" id="SSF52009">
    <property type="entry name" value="Phosphohistidine domain"/>
    <property type="match status" value="1"/>
</dbReference>
<gene>
    <name evidence="3" type="ORF">KSZ_21170</name>
</gene>
<dbReference type="InterPro" id="IPR051549">
    <property type="entry name" value="PEP_Utilizing_Enz"/>
</dbReference>
<protein>
    <recommendedName>
        <fullName evidence="2">PEP-utilising enzyme mobile domain-containing protein</fullName>
    </recommendedName>
</protein>
<evidence type="ECO:0000256" key="1">
    <source>
        <dbReference type="SAM" id="MobiDB-lite"/>
    </source>
</evidence>
<dbReference type="InterPro" id="IPR008279">
    <property type="entry name" value="PEP-util_enz_mobile_dom"/>
</dbReference>
<name>A0ABQ3VEH5_9CHLR</name>
<keyword evidence="4" id="KW-1185">Reference proteome</keyword>
<dbReference type="Pfam" id="PF00391">
    <property type="entry name" value="PEP-utilizers"/>
    <property type="match status" value="1"/>
</dbReference>
<dbReference type="EMBL" id="BNJJ01000005">
    <property type="protein sequence ID" value="GHO84111.1"/>
    <property type="molecule type" value="Genomic_DNA"/>
</dbReference>
<organism evidence="3 4">
    <name type="scientific">Dictyobacter formicarum</name>
    <dbReference type="NCBI Taxonomy" id="2778368"/>
    <lineage>
        <taxon>Bacteria</taxon>
        <taxon>Bacillati</taxon>
        <taxon>Chloroflexota</taxon>
        <taxon>Ktedonobacteria</taxon>
        <taxon>Ktedonobacterales</taxon>
        <taxon>Dictyobacteraceae</taxon>
        <taxon>Dictyobacter</taxon>
    </lineage>
</organism>
<proteinExistence type="predicted"/>
<feature type="region of interest" description="Disordered" evidence="1">
    <location>
        <begin position="9"/>
        <end position="33"/>
    </location>
</feature>
<comment type="caution">
    <text evidence="3">The sequence shown here is derived from an EMBL/GenBank/DDBJ whole genome shotgun (WGS) entry which is preliminary data.</text>
</comment>
<sequence>MLLVLLSDGTEPLVQQESSQPPPQGGTLRGVPASAGRVTARARVIFDPHTAPLAPGEILVAPSTDPGWTPLFLTAAGLVMEVGGVMAHGAIVAREYGIPAAVGVADATRRITTGSRVTLDGTTGVVLIEPEE</sequence>
<dbReference type="RefSeq" id="WP_201361754.1">
    <property type="nucleotide sequence ID" value="NZ_BNJJ01000005.1"/>
</dbReference>
<dbReference type="PANTHER" id="PTHR43615">
    <property type="entry name" value="PHOSPHOENOLPYRUVATE SYNTHASE-RELATED"/>
    <property type="match status" value="1"/>
</dbReference>
<reference evidence="3 4" key="1">
    <citation type="journal article" date="2021" name="Int. J. Syst. Evol. Microbiol.">
        <title>Reticulibacter mediterranei gen. nov., sp. nov., within the new family Reticulibacteraceae fam. nov., and Ktedonospora formicarum gen. nov., sp. nov., Ktedonobacter robiniae sp. nov., Dictyobacter formicarum sp. nov. and Dictyobacter arantiisoli sp. nov., belonging to the class Ktedonobacteria.</title>
        <authorList>
            <person name="Yabe S."/>
            <person name="Zheng Y."/>
            <person name="Wang C.M."/>
            <person name="Sakai Y."/>
            <person name="Abe K."/>
            <person name="Yokota A."/>
            <person name="Donadio S."/>
            <person name="Cavaletti L."/>
            <person name="Monciardini P."/>
        </authorList>
    </citation>
    <scope>NUCLEOTIDE SEQUENCE [LARGE SCALE GENOMIC DNA]</scope>
    <source>
        <strain evidence="3 4">SOSP1-9</strain>
    </source>
</reference>
<dbReference type="InterPro" id="IPR036637">
    <property type="entry name" value="Phosphohistidine_dom_sf"/>
</dbReference>